<dbReference type="InterPro" id="IPR029063">
    <property type="entry name" value="SAM-dependent_MTases_sf"/>
</dbReference>
<evidence type="ECO:0000256" key="1">
    <source>
        <dbReference type="SAM" id="MobiDB-lite"/>
    </source>
</evidence>
<dbReference type="EMBL" id="JAPWDS010000002">
    <property type="protein sequence ID" value="KAJ5513463.1"/>
    <property type="molecule type" value="Genomic_DNA"/>
</dbReference>
<organism evidence="2 3">
    <name type="scientific">Penicillium fimorum</name>
    <dbReference type="NCBI Taxonomy" id="1882269"/>
    <lineage>
        <taxon>Eukaryota</taxon>
        <taxon>Fungi</taxon>
        <taxon>Dikarya</taxon>
        <taxon>Ascomycota</taxon>
        <taxon>Pezizomycotina</taxon>
        <taxon>Eurotiomycetes</taxon>
        <taxon>Eurotiomycetidae</taxon>
        <taxon>Eurotiales</taxon>
        <taxon>Aspergillaceae</taxon>
        <taxon>Penicillium</taxon>
    </lineage>
</organism>
<evidence type="ECO:0008006" key="4">
    <source>
        <dbReference type="Google" id="ProtNLM"/>
    </source>
</evidence>
<gene>
    <name evidence="2" type="ORF">N7463_003015</name>
</gene>
<dbReference type="CDD" id="cd02440">
    <property type="entry name" value="AdoMet_MTases"/>
    <property type="match status" value="1"/>
</dbReference>
<dbReference type="Pfam" id="PF13489">
    <property type="entry name" value="Methyltransf_23"/>
    <property type="match status" value="1"/>
</dbReference>
<feature type="region of interest" description="Disordered" evidence="1">
    <location>
        <begin position="1"/>
        <end position="21"/>
    </location>
</feature>
<dbReference type="AlphaFoldDB" id="A0A9W9Y0I7"/>
<dbReference type="Proteomes" id="UP001149954">
    <property type="component" value="Unassembled WGS sequence"/>
</dbReference>
<reference evidence="2" key="2">
    <citation type="journal article" date="2023" name="IMA Fungus">
        <title>Comparative genomic study of the Penicillium genus elucidates a diverse pangenome and 15 lateral gene transfer events.</title>
        <authorList>
            <person name="Petersen C."/>
            <person name="Sorensen T."/>
            <person name="Nielsen M.R."/>
            <person name="Sondergaard T.E."/>
            <person name="Sorensen J.L."/>
            <person name="Fitzpatrick D.A."/>
            <person name="Frisvad J.C."/>
            <person name="Nielsen K.L."/>
        </authorList>
    </citation>
    <scope>NUCLEOTIDE SEQUENCE</scope>
    <source>
        <strain evidence="2">IBT 29495</strain>
    </source>
</reference>
<dbReference type="PANTHER" id="PTHR43591:SF10">
    <property type="entry name" value="ABC TRANSMEMBRANE TYPE-1 DOMAIN-CONTAINING PROTEIN-RELATED"/>
    <property type="match status" value="1"/>
</dbReference>
<evidence type="ECO:0000313" key="3">
    <source>
        <dbReference type="Proteomes" id="UP001149954"/>
    </source>
</evidence>
<evidence type="ECO:0000313" key="2">
    <source>
        <dbReference type="EMBL" id="KAJ5513463.1"/>
    </source>
</evidence>
<name>A0A9W9Y0I7_9EURO</name>
<accession>A0A9W9Y0I7</accession>
<dbReference type="OrthoDB" id="2013972at2759"/>
<comment type="caution">
    <text evidence="2">The sequence shown here is derived from an EMBL/GenBank/DDBJ whole genome shotgun (WGS) entry which is preliminary data.</text>
</comment>
<keyword evidence="3" id="KW-1185">Reference proteome</keyword>
<dbReference type="PANTHER" id="PTHR43591">
    <property type="entry name" value="METHYLTRANSFERASE"/>
    <property type="match status" value="1"/>
</dbReference>
<dbReference type="SUPFAM" id="SSF53335">
    <property type="entry name" value="S-adenosyl-L-methionine-dependent methyltransferases"/>
    <property type="match status" value="1"/>
</dbReference>
<proteinExistence type="predicted"/>
<dbReference type="GO" id="GO:0008168">
    <property type="term" value="F:methyltransferase activity"/>
    <property type="evidence" value="ECO:0007669"/>
    <property type="project" value="TreeGrafter"/>
</dbReference>
<sequence length="1093" mass="125040">MMQALHDDGDTQSLTDSVTDYPVENGRTYHKYHEGAYVYPNDEQELDRLDMQHHMFKMAMDGKLFQVPLQDPKHILDIGTGSGIWPIEMSALFPNTEIIGTDLSPVQPTEVPPNVHFLVDDATEEDWIWDHDYFDFIHTGHMTGSVPSFKRILLQSFKYLKPGAYMECQELDPKPECDDGTMPPENQDGGYSAYAMHDWVDLSVRSGRQSDPPRQFRIAHRIAQYMKDIGFVDVEQRLSKIPTNTWPQDEKLRTIGAWSESNWLDALSGWSYKPFLALGWSTPEIEVFLVDKITSKRNTTDKRYDVDIVDKVINGGPKIGPFTHPQLERRERNWLAHAIANPMSFGRHAYRHALKPPATPTLDHLWISDDLLAATFRRFANGQRRHGSCVPGPLEARRRLAKRRNTALASIGGGTAEDIACLFGRNGREHMKWTDHPWQRAPFETHSLADNAMDPRTVPFSFSDQNLELQPESSEFQTAHAPPSYLTKAGQVSREQMLEGFLDGKNWGIEDARDFTRRLRIDLHREPRYSRQIFERLLARSDPDLTEAIAFLDDPFLNTRGSGNYAVAVEIFVRTKTKRGKRTAVLNAINRALELGLISTDEICLIITALPNIIVEGNKTLGSWDHKALLKHYRAMWKAIGCCNILGYHDLDRNIVDVWLAELLRTRSFRFAEEIIIETHVADSRSQWPSVLVQAWLETMEVDSETSLPFPDKIFSQLDVNSAADCVIRVTESLASSSADSISRNQLLERWRDCLSNAEVISTVAKSQVWFDFPLPCVQTQIKHAPLSHSTQRQIILRLWLLRTLGRSTGPMYNQSARATDQPIYSLLNLYQTVIQDTSGTFFPDFMREIHDLDLPYNSLLLLALNKKGKTSITKATRRTLERLETSQLSLAEVWTKPSIYKGIQRLFHTTFDQMFHRMDLTNPATVEEILNVVRSGDSNNIWPILRLLNNNTPLKVSLHKAWQPIPHPDDKVLVRYHPGPRDSRCPDPHAAVDLINQLAVSLSCCKHLTPCQSFHMVHWLYGYLRRHGGPVDPEFVRAMYHAGVVRYRRDGRRVSATQYEYILWIVGKFEGTEVVEELTALPQIGESRPDWQ</sequence>
<dbReference type="Gene3D" id="3.40.50.150">
    <property type="entry name" value="Vaccinia Virus protein VP39"/>
    <property type="match status" value="1"/>
</dbReference>
<reference evidence="2" key="1">
    <citation type="submission" date="2022-12" db="EMBL/GenBank/DDBJ databases">
        <authorList>
            <person name="Petersen C."/>
        </authorList>
    </citation>
    <scope>NUCLEOTIDE SEQUENCE</scope>
    <source>
        <strain evidence="2">IBT 29495</strain>
    </source>
</reference>
<protein>
    <recommendedName>
        <fullName evidence="4">Methyltransferase domain-containing protein</fullName>
    </recommendedName>
</protein>